<dbReference type="Pfam" id="PF00356">
    <property type="entry name" value="LacI"/>
    <property type="match status" value="1"/>
</dbReference>
<evidence type="ECO:0000256" key="2">
    <source>
        <dbReference type="ARBA" id="ARBA00023125"/>
    </source>
</evidence>
<dbReference type="CDD" id="cd01392">
    <property type="entry name" value="HTH_LacI"/>
    <property type="match status" value="1"/>
</dbReference>
<dbReference type="OrthoDB" id="9784962at2"/>
<dbReference type="InterPro" id="IPR000843">
    <property type="entry name" value="HTH_LacI"/>
</dbReference>
<organism evidence="5 6">
    <name type="scientific">Mitsuokella multacida</name>
    <dbReference type="NCBI Taxonomy" id="52226"/>
    <lineage>
        <taxon>Bacteria</taxon>
        <taxon>Bacillati</taxon>
        <taxon>Bacillota</taxon>
        <taxon>Negativicutes</taxon>
        <taxon>Selenomonadales</taxon>
        <taxon>Selenomonadaceae</taxon>
        <taxon>Mitsuokella</taxon>
    </lineage>
</organism>
<keyword evidence="2" id="KW-0238">DNA-binding</keyword>
<dbReference type="Pfam" id="PF13377">
    <property type="entry name" value="Peripla_BP_3"/>
    <property type="match status" value="1"/>
</dbReference>
<dbReference type="EMBL" id="QRHE01000002">
    <property type="protein sequence ID" value="RHF52722.1"/>
    <property type="molecule type" value="Genomic_DNA"/>
</dbReference>
<dbReference type="InterPro" id="IPR010982">
    <property type="entry name" value="Lambda_DNA-bd_dom_sf"/>
</dbReference>
<protein>
    <submittedName>
        <fullName evidence="5">LacI family transcriptional regulator</fullName>
    </submittedName>
</protein>
<dbReference type="GO" id="GO:0000976">
    <property type="term" value="F:transcription cis-regulatory region binding"/>
    <property type="evidence" value="ECO:0007669"/>
    <property type="project" value="TreeGrafter"/>
</dbReference>
<name>A0A414NYM3_9FIRM</name>
<dbReference type="SUPFAM" id="SSF53822">
    <property type="entry name" value="Periplasmic binding protein-like I"/>
    <property type="match status" value="1"/>
</dbReference>
<dbReference type="Gene3D" id="3.40.50.2300">
    <property type="match status" value="2"/>
</dbReference>
<evidence type="ECO:0000313" key="5">
    <source>
        <dbReference type="EMBL" id="RHF52722.1"/>
    </source>
</evidence>
<dbReference type="InterPro" id="IPR028082">
    <property type="entry name" value="Peripla_BP_I"/>
</dbReference>
<comment type="caution">
    <text evidence="5">The sequence shown here is derived from an EMBL/GenBank/DDBJ whole genome shotgun (WGS) entry which is preliminary data.</text>
</comment>
<dbReference type="SUPFAM" id="SSF47413">
    <property type="entry name" value="lambda repressor-like DNA-binding domains"/>
    <property type="match status" value="1"/>
</dbReference>
<evidence type="ECO:0000256" key="3">
    <source>
        <dbReference type="ARBA" id="ARBA00023163"/>
    </source>
</evidence>
<dbReference type="PROSITE" id="PS50932">
    <property type="entry name" value="HTH_LACI_2"/>
    <property type="match status" value="1"/>
</dbReference>
<dbReference type="Proteomes" id="UP000283442">
    <property type="component" value="Unassembled WGS sequence"/>
</dbReference>
<dbReference type="AlphaFoldDB" id="A0A414NYM3"/>
<dbReference type="InterPro" id="IPR046335">
    <property type="entry name" value="LacI/GalR-like_sensor"/>
</dbReference>
<evidence type="ECO:0000259" key="4">
    <source>
        <dbReference type="PROSITE" id="PS50932"/>
    </source>
</evidence>
<keyword evidence="3" id="KW-0804">Transcription</keyword>
<dbReference type="PANTHER" id="PTHR30146">
    <property type="entry name" value="LACI-RELATED TRANSCRIPTIONAL REPRESSOR"/>
    <property type="match status" value="1"/>
</dbReference>
<proteinExistence type="predicted"/>
<dbReference type="SMART" id="SM00354">
    <property type="entry name" value="HTH_LACI"/>
    <property type="match status" value="1"/>
</dbReference>
<keyword evidence="1" id="KW-0805">Transcription regulation</keyword>
<gene>
    <name evidence="5" type="ORF">DW674_02070</name>
</gene>
<feature type="domain" description="HTH lacI-type" evidence="4">
    <location>
        <begin position="13"/>
        <end position="67"/>
    </location>
</feature>
<dbReference type="Gene3D" id="1.10.260.40">
    <property type="entry name" value="lambda repressor-like DNA-binding domains"/>
    <property type="match status" value="1"/>
</dbReference>
<dbReference type="GO" id="GO:0003700">
    <property type="term" value="F:DNA-binding transcription factor activity"/>
    <property type="evidence" value="ECO:0007669"/>
    <property type="project" value="TreeGrafter"/>
</dbReference>
<accession>A0A414NYM3</accession>
<reference evidence="5 6" key="1">
    <citation type="submission" date="2018-08" db="EMBL/GenBank/DDBJ databases">
        <title>A genome reference for cultivated species of the human gut microbiota.</title>
        <authorList>
            <person name="Zou Y."/>
            <person name="Xue W."/>
            <person name="Luo G."/>
        </authorList>
    </citation>
    <scope>NUCLEOTIDE SEQUENCE [LARGE SCALE GENOMIC DNA]</scope>
    <source>
        <strain evidence="5 6">AM25-21AC</strain>
    </source>
</reference>
<sequence length="345" mass="38711">MDRRKKEAGTVKINIKKLSELSGFSAATVSNALNGKRGVNHETAQQILALAREYGYVPASRIQSIRLVTYRDSGEVFSDAPFFSDLIESIENESRRNGYETKLVNLYRREPDYEAQVEDLLSDTSSAILLIGTELNEADARPFLTAQVPLVLLDCAFENLPFQCVLMENENAVAEAVRYLIAEGHTKIGYLYGSLRTRNFTCRANGYRRALLEQGLPIADSFQFEMPVSITGAYEAFGRILDEGREMPTAFFADNDMIALGAMQALQKYKYRVPEDISIIGFDDIAFSEVCAPGLTTIHVYKKELGQAAVRRLLELIREPGQARMRIQVYNKLMKRGSVAHPRAE</sequence>
<evidence type="ECO:0000256" key="1">
    <source>
        <dbReference type="ARBA" id="ARBA00023015"/>
    </source>
</evidence>
<evidence type="ECO:0000313" key="6">
    <source>
        <dbReference type="Proteomes" id="UP000283442"/>
    </source>
</evidence>
<dbReference type="PANTHER" id="PTHR30146:SF154">
    <property type="entry name" value="TRANSCRIPTION REGULATOR, MEMBER OF GALR FAMILY"/>
    <property type="match status" value="1"/>
</dbReference>